<sequence length="120" mass="14173">MKTVGTGISKGKEIYKNYKYNSYRSSELFLPNEYYDGKKLPSQVMPGIKYLPKYDEIGNIKQIKMYDDYGRQIGWVDYTNHGYSSNHTIPHWHEVRYDEQYIKGIIIDHRTDINTPLGNK</sequence>
<protein>
    <submittedName>
        <fullName evidence="1">Uncharacterized protein</fullName>
    </submittedName>
</protein>
<proteinExistence type="predicted"/>
<reference evidence="1 2" key="1">
    <citation type="submission" date="2017-06" db="EMBL/GenBank/DDBJ databases">
        <title>Genome sequencing of Fusobacterium nucleatum subsp. polymorphum KCOM 1232 (=ChDC F37).</title>
        <authorList>
            <person name="Kook J.-K."/>
            <person name="Park S.-N."/>
            <person name="Lim Y.K."/>
            <person name="Roh H."/>
        </authorList>
    </citation>
    <scope>NUCLEOTIDE SEQUENCE [LARGE SCALE GENOMIC DNA]</scope>
    <source>
        <strain evidence="2">KCOM 1232 ( ChDC F37)</strain>
    </source>
</reference>
<comment type="caution">
    <text evidence="1">The sequence shown here is derived from an EMBL/GenBank/DDBJ whole genome shotgun (WGS) entry which is preliminary data.</text>
</comment>
<dbReference type="Proteomes" id="UP000222862">
    <property type="component" value="Unassembled WGS sequence"/>
</dbReference>
<evidence type="ECO:0000313" key="2">
    <source>
        <dbReference type="Proteomes" id="UP000222862"/>
    </source>
</evidence>
<accession>A0A2B7YGR0</accession>
<organism evidence="1 2">
    <name type="scientific">Fusobacterium nucleatum subsp. polymorphum</name>
    <name type="common">Fusobacterium polymorphum</name>
    <dbReference type="NCBI Taxonomy" id="76857"/>
    <lineage>
        <taxon>Bacteria</taxon>
        <taxon>Fusobacteriati</taxon>
        <taxon>Fusobacteriota</taxon>
        <taxon>Fusobacteriia</taxon>
        <taxon>Fusobacteriales</taxon>
        <taxon>Fusobacteriaceae</taxon>
        <taxon>Fusobacterium</taxon>
    </lineage>
</organism>
<dbReference type="RefSeq" id="WP_098703554.1">
    <property type="nucleotide sequence ID" value="NZ_NJGI01000006.1"/>
</dbReference>
<gene>
    <name evidence="1" type="ORF">RN96_11675</name>
</gene>
<dbReference type="EMBL" id="NJGI01000006">
    <property type="protein sequence ID" value="PGH20223.1"/>
    <property type="molecule type" value="Genomic_DNA"/>
</dbReference>
<name>A0A2B7YGR0_FUSNP</name>
<evidence type="ECO:0000313" key="1">
    <source>
        <dbReference type="EMBL" id="PGH20223.1"/>
    </source>
</evidence>
<dbReference type="AlphaFoldDB" id="A0A2B7YGR0"/>